<dbReference type="OrthoDB" id="241498at2"/>
<evidence type="ECO:0000313" key="4">
    <source>
        <dbReference type="Proteomes" id="UP000306113"/>
    </source>
</evidence>
<evidence type="ECO:0000313" key="3">
    <source>
        <dbReference type="EMBL" id="THD71981.1"/>
    </source>
</evidence>
<proteinExistence type="inferred from homology"/>
<feature type="domain" description="Aminoglycoside phosphotransferase" evidence="2">
    <location>
        <begin position="23"/>
        <end position="263"/>
    </location>
</feature>
<dbReference type="InterPro" id="IPR050249">
    <property type="entry name" value="Pseudomonas-type_ThrB"/>
</dbReference>
<dbReference type="GO" id="GO:0019202">
    <property type="term" value="F:amino acid kinase activity"/>
    <property type="evidence" value="ECO:0007669"/>
    <property type="project" value="TreeGrafter"/>
</dbReference>
<dbReference type="RefSeq" id="WP_136340226.1">
    <property type="nucleotide sequence ID" value="NZ_SSMD01000009.1"/>
</dbReference>
<dbReference type="Gene3D" id="3.90.1200.10">
    <property type="match status" value="1"/>
</dbReference>
<dbReference type="PANTHER" id="PTHR21064">
    <property type="entry name" value="AMINOGLYCOSIDE PHOSPHOTRANSFERASE DOMAIN-CONTAINING PROTEIN-RELATED"/>
    <property type="match status" value="1"/>
</dbReference>
<dbReference type="AlphaFoldDB" id="A0A4S3M694"/>
<reference evidence="3 4" key="1">
    <citation type="submission" date="2019-04" db="EMBL/GenBank/DDBJ databases">
        <title>Draft genome sequence of Youngimonas vesicularis.</title>
        <authorList>
            <person name="Hameed A."/>
        </authorList>
    </citation>
    <scope>NUCLEOTIDE SEQUENCE [LARGE SCALE GENOMIC DNA]</scope>
    <source>
        <strain evidence="3 4">CC-AMW-E</strain>
    </source>
</reference>
<comment type="similarity">
    <text evidence="1">Belongs to the pseudomonas-type ThrB family.</text>
</comment>
<gene>
    <name evidence="3" type="ORF">E7681_15790</name>
</gene>
<dbReference type="Gene3D" id="3.30.200.20">
    <property type="entry name" value="Phosphorylase Kinase, domain 1"/>
    <property type="match status" value="1"/>
</dbReference>
<dbReference type="Proteomes" id="UP000306113">
    <property type="component" value="Unassembled WGS sequence"/>
</dbReference>
<keyword evidence="3" id="KW-0418">Kinase</keyword>
<keyword evidence="3" id="KW-0808">Transferase</keyword>
<organism evidence="3 4">
    <name type="scientific">Thalassobius vesicularis</name>
    <dbReference type="NCBI Taxonomy" id="1294297"/>
    <lineage>
        <taxon>Bacteria</taxon>
        <taxon>Pseudomonadati</taxon>
        <taxon>Pseudomonadota</taxon>
        <taxon>Alphaproteobacteria</taxon>
        <taxon>Rhodobacterales</taxon>
        <taxon>Roseobacteraceae</taxon>
        <taxon>Thalassovita</taxon>
    </lineage>
</organism>
<keyword evidence="4" id="KW-1185">Reference proteome</keyword>
<protein>
    <submittedName>
        <fullName evidence="3">Homoserine kinase</fullName>
    </submittedName>
</protein>
<dbReference type="Pfam" id="PF01636">
    <property type="entry name" value="APH"/>
    <property type="match status" value="1"/>
</dbReference>
<comment type="caution">
    <text evidence="3">The sequence shown here is derived from an EMBL/GenBank/DDBJ whole genome shotgun (WGS) entry which is preliminary data.</text>
</comment>
<dbReference type="InterPro" id="IPR011009">
    <property type="entry name" value="Kinase-like_dom_sf"/>
</dbReference>
<name>A0A4S3M694_9RHOB</name>
<sequence length="311" mass="35161">MSDELAIRAAALWGIPADQVHLAARRENVVYRAETPDGARALRLHRPGYRSRGELVSEMEWMEALAEAGMRVPHPIPSDNGRLIEMIGDTPVSLLSWLPGEPAGVGGTLHVPDRLGFVRELGKLIAKMHTLSDRWAKPEGFTRPHWDFEGLLGDDPLWGKFWENPHLTEEERETLLQARSKARVRLAGIERDLDFGLIHGDILTENVLVDEGRLALIDFDDGAWGFRDFELATFLMRFLEAPDYPQVRRALLDGYATRREVSPFVLEFFILLRAMTYPGWVIPRLGEPWGPARSALAVRTVMPLARKFLGK</sequence>
<dbReference type="SUPFAM" id="SSF56112">
    <property type="entry name" value="Protein kinase-like (PK-like)"/>
    <property type="match status" value="1"/>
</dbReference>
<dbReference type="EMBL" id="SSMD01000009">
    <property type="protein sequence ID" value="THD71981.1"/>
    <property type="molecule type" value="Genomic_DNA"/>
</dbReference>
<dbReference type="PANTHER" id="PTHR21064:SF6">
    <property type="entry name" value="AMINOGLYCOSIDE PHOSPHOTRANSFERASE DOMAIN-CONTAINING PROTEIN"/>
    <property type="match status" value="1"/>
</dbReference>
<evidence type="ECO:0000256" key="1">
    <source>
        <dbReference type="ARBA" id="ARBA00038240"/>
    </source>
</evidence>
<evidence type="ECO:0000259" key="2">
    <source>
        <dbReference type="Pfam" id="PF01636"/>
    </source>
</evidence>
<dbReference type="InterPro" id="IPR002575">
    <property type="entry name" value="Aminoglycoside_PTrfase"/>
</dbReference>
<accession>A0A4S3M694</accession>